<keyword evidence="2" id="KW-1003">Cell membrane</keyword>
<evidence type="ECO:0000313" key="8">
    <source>
        <dbReference type="EMBL" id="SPD63738.1"/>
    </source>
</evidence>
<organism evidence="8 9">
    <name type="scientific">Cupriavidus taiwanensis</name>
    <dbReference type="NCBI Taxonomy" id="164546"/>
    <lineage>
        <taxon>Bacteria</taxon>
        <taxon>Pseudomonadati</taxon>
        <taxon>Pseudomonadota</taxon>
        <taxon>Betaproteobacteria</taxon>
        <taxon>Burkholderiales</taxon>
        <taxon>Burkholderiaceae</taxon>
        <taxon>Cupriavidus</taxon>
    </lineage>
</organism>
<dbReference type="Proteomes" id="UP000254259">
    <property type="component" value="Chromosome CBM2636"/>
</dbReference>
<keyword evidence="5 6" id="KW-0472">Membrane</keyword>
<dbReference type="GO" id="GO:0005886">
    <property type="term" value="C:plasma membrane"/>
    <property type="evidence" value="ECO:0007669"/>
    <property type="project" value="UniProtKB-SubCell"/>
</dbReference>
<sequence length="325" mass="35783">MSTIFYAFGILLFVAVVLCVEGIYLWWNNAHGPAAKRIEARLRALSAGGHIGAEQLSILKKRLLADSPRLQQWLMRVPRIGALDRWLEQSGSTWSVAQLFGYCAMVVLCTVALIPLLPVPASLVMLGAVLAAMLPVLHVVHLRAKRLKQLEAQLPDAVDMISRALRAGHSFSGALSMVGQEMKAPIGPEFRTTFEEINYGVALDEAMTNLAMRVPVADLRYFVIAVLIQRESGGNLAEILDTIGTMVRERLKLFDKIRVLSAEGKLSAWVLGLLPFGTAGMILVINPGFMNVLWEDPLGLRMIGGALVSMTFGVLWMRKIIRIRV</sequence>
<gene>
    <name evidence="8" type="primary">tadB</name>
    <name evidence="8" type="ORF">CBM2636_10754</name>
</gene>
<keyword evidence="3 6" id="KW-0812">Transmembrane</keyword>
<evidence type="ECO:0000256" key="4">
    <source>
        <dbReference type="ARBA" id="ARBA00022989"/>
    </source>
</evidence>
<feature type="transmembrane region" description="Helical" evidence="6">
    <location>
        <begin position="266"/>
        <end position="286"/>
    </location>
</feature>
<feature type="domain" description="Type II secretion system protein GspF" evidence="7">
    <location>
        <begin position="159"/>
        <end position="283"/>
    </location>
</feature>
<dbReference type="InterPro" id="IPR018076">
    <property type="entry name" value="T2SS_GspF_dom"/>
</dbReference>
<dbReference type="RefSeq" id="WP_115708479.1">
    <property type="nucleotide sequence ID" value="NZ_LT976875.1"/>
</dbReference>
<evidence type="ECO:0000256" key="2">
    <source>
        <dbReference type="ARBA" id="ARBA00022475"/>
    </source>
</evidence>
<evidence type="ECO:0000313" key="9">
    <source>
        <dbReference type="Proteomes" id="UP000254259"/>
    </source>
</evidence>
<evidence type="ECO:0000256" key="6">
    <source>
        <dbReference type="SAM" id="Phobius"/>
    </source>
</evidence>
<dbReference type="PANTHER" id="PTHR35007">
    <property type="entry name" value="INTEGRAL MEMBRANE PROTEIN-RELATED"/>
    <property type="match status" value="1"/>
</dbReference>
<keyword evidence="4 6" id="KW-1133">Transmembrane helix</keyword>
<dbReference type="EMBL" id="LT984813">
    <property type="protein sequence ID" value="SPD63738.1"/>
    <property type="molecule type" value="Genomic_DNA"/>
</dbReference>
<evidence type="ECO:0000256" key="3">
    <source>
        <dbReference type="ARBA" id="ARBA00022692"/>
    </source>
</evidence>
<feature type="transmembrane region" description="Helical" evidence="6">
    <location>
        <begin position="123"/>
        <end position="140"/>
    </location>
</feature>
<evidence type="ECO:0000259" key="7">
    <source>
        <dbReference type="Pfam" id="PF00482"/>
    </source>
</evidence>
<accession>A0A976AKE4</accession>
<name>A0A976AKE4_9BURK</name>
<feature type="transmembrane region" description="Helical" evidence="6">
    <location>
        <begin position="99"/>
        <end position="117"/>
    </location>
</feature>
<dbReference type="Pfam" id="PF00482">
    <property type="entry name" value="T2SSF"/>
    <property type="match status" value="1"/>
</dbReference>
<proteinExistence type="predicted"/>
<feature type="transmembrane region" description="Helical" evidence="6">
    <location>
        <begin position="6"/>
        <end position="27"/>
    </location>
</feature>
<dbReference type="InterPro" id="IPR042094">
    <property type="entry name" value="T2SS_GspF_sf"/>
</dbReference>
<feature type="transmembrane region" description="Helical" evidence="6">
    <location>
        <begin position="298"/>
        <end position="317"/>
    </location>
</feature>
<dbReference type="Gene3D" id="1.20.81.30">
    <property type="entry name" value="Type II secretion system (T2SS), domain F"/>
    <property type="match status" value="1"/>
</dbReference>
<protein>
    <submittedName>
        <fullName evidence="8">Tad secretion system, secretion accessory protein</fullName>
    </submittedName>
</protein>
<evidence type="ECO:0000256" key="5">
    <source>
        <dbReference type="ARBA" id="ARBA00023136"/>
    </source>
</evidence>
<evidence type="ECO:0000256" key="1">
    <source>
        <dbReference type="ARBA" id="ARBA00004651"/>
    </source>
</evidence>
<dbReference type="AlphaFoldDB" id="A0A976AKE4"/>
<reference evidence="8 9" key="1">
    <citation type="submission" date="2018-01" db="EMBL/GenBank/DDBJ databases">
        <authorList>
            <person name="Clerissi C."/>
        </authorList>
    </citation>
    <scope>NUCLEOTIDE SEQUENCE [LARGE SCALE GENOMIC DNA]</scope>
    <source>
        <strain evidence="8">Cupriavidus taiwanensis SWF 66322</strain>
    </source>
</reference>
<dbReference type="PANTHER" id="PTHR35007:SF1">
    <property type="entry name" value="PILUS ASSEMBLY PROTEIN"/>
    <property type="match status" value="1"/>
</dbReference>
<comment type="subcellular location">
    <subcellularLocation>
        <location evidence="1">Cell membrane</location>
        <topology evidence="1">Multi-pass membrane protein</topology>
    </subcellularLocation>
</comment>